<dbReference type="GO" id="GO:0016042">
    <property type="term" value="P:lipid catabolic process"/>
    <property type="evidence" value="ECO:0007669"/>
    <property type="project" value="InterPro"/>
</dbReference>
<dbReference type="PANTHER" id="PTHR31956:SF1">
    <property type="entry name" value="NON-SPECIFIC PHOSPHOLIPASE C1"/>
    <property type="match status" value="1"/>
</dbReference>
<evidence type="ECO:0000313" key="6">
    <source>
        <dbReference type="Proteomes" id="UP000183200"/>
    </source>
</evidence>
<name>A0A1G9Z2C7_9SPHI</name>
<sequence length="812" mass="92762">MESRRDFIKKATLLTGALGVAGMLPASIQRAMAIDPKVGSTFLDAEHVVFLMQENRSFDHAFGTLKGVRGFNNPRAITLPNQYPVWLQSNKKGETYAPFRLNIKDTKATWMSSLPHSWENQVDGRNNGRYDGWLEAKKSGNKAYAEMPLTMGYYNREDIPFYYSLADAFTVCDHNFCSVLTGTSPNRCFFWTGKIREKQEESSMAHHSNGFIDGSERLNWSTFPERLSKHDVDWKIYQNELSVGVGFQDEEDDWLSNFTDNDLEFFKQYHVKRHPEHLTYLRKAKTELESKLKEKADAKLQEKLDFVSKEIDFLEVNTLDKLSPEQLDLHKRAFVTNRNDPDFHKLETLTYDDNGTQRTAKIPKGDVLHQFRTDVDAGKLPTVSWLVAPSNFSDHPGAPWYGAWYLSEAIDILTKNPEVWKKTIFILTYDENDGYFDHLPPFVAPNPKDAAAGKISKSLDSSSEYIYKGEHSKRESPVGLGFRVPMVVVSPWSRGGYVNSQTFDHTSSIQFLEHFLTHKTGKKIYEDNISSWRRSLCGDLTSVFRPYNGEHIPLPKAVERMPFLEGIHKAKFAKLPSNFKNLDKAAIAGILKHPKDNPNLPKQEPGIKPANAIPYELYADAALDRAGKQFKIDFTAGKTFFGDRSKGAGFIVYSGDKNWNFTVDAGDTIDYNWPLADFNAETYDLKVYSSNGFYRRYTGNAHDPEIAISLKYQSEKDGRRVNGNVLLHIRRLAKGNPIKFMIKDNSYKKPMLKAVLNKNQEEIFIPIDLKASHSWYDFTVTTEKNEVYSQQFAGHAEHAKESFTDPLMGRQY</sequence>
<dbReference type="NCBIfam" id="TIGR01409">
    <property type="entry name" value="TAT_signal_seq"/>
    <property type="match status" value="1"/>
</dbReference>
<evidence type="ECO:0000259" key="4">
    <source>
        <dbReference type="Pfam" id="PF05506"/>
    </source>
</evidence>
<dbReference type="Pfam" id="PF04185">
    <property type="entry name" value="Phosphoesterase"/>
    <property type="match status" value="2"/>
</dbReference>
<gene>
    <name evidence="5" type="ORF">SAMN05421820_106324</name>
</gene>
<accession>A0A1G9Z2C7</accession>
<dbReference type="STRING" id="430522.BFS30_15270"/>
<organism evidence="5 6">
    <name type="scientific">Pedobacter steynii</name>
    <dbReference type="NCBI Taxonomy" id="430522"/>
    <lineage>
        <taxon>Bacteria</taxon>
        <taxon>Pseudomonadati</taxon>
        <taxon>Bacteroidota</taxon>
        <taxon>Sphingobacteriia</taxon>
        <taxon>Sphingobacteriales</taxon>
        <taxon>Sphingobacteriaceae</taxon>
        <taxon>Pedobacter</taxon>
    </lineage>
</organism>
<dbReference type="Proteomes" id="UP000183200">
    <property type="component" value="Unassembled WGS sequence"/>
</dbReference>
<evidence type="ECO:0000256" key="2">
    <source>
        <dbReference type="ARBA" id="ARBA00012018"/>
    </source>
</evidence>
<dbReference type="InterPro" id="IPR019546">
    <property type="entry name" value="TAT_signal_bac_arc"/>
</dbReference>
<keyword evidence="3" id="KW-0378">Hydrolase</keyword>
<dbReference type="Gene3D" id="3.40.720.10">
    <property type="entry name" value="Alkaline Phosphatase, subunit A"/>
    <property type="match status" value="2"/>
</dbReference>
<dbReference type="EMBL" id="FNGY01000006">
    <property type="protein sequence ID" value="SDN15474.1"/>
    <property type="molecule type" value="Genomic_DNA"/>
</dbReference>
<dbReference type="InterPro" id="IPR007312">
    <property type="entry name" value="Phosphoesterase"/>
</dbReference>
<evidence type="ECO:0000256" key="3">
    <source>
        <dbReference type="ARBA" id="ARBA00022801"/>
    </source>
</evidence>
<evidence type="ECO:0000313" key="5">
    <source>
        <dbReference type="EMBL" id="SDN15474.1"/>
    </source>
</evidence>
<dbReference type="AlphaFoldDB" id="A0A1G9Z2C7"/>
<protein>
    <recommendedName>
        <fullName evidence="2">phospholipase C</fullName>
        <ecNumber evidence="2">3.1.4.3</ecNumber>
    </recommendedName>
</protein>
<dbReference type="PANTHER" id="PTHR31956">
    <property type="entry name" value="NON-SPECIFIC PHOSPHOLIPASE C4-RELATED"/>
    <property type="match status" value="1"/>
</dbReference>
<dbReference type="InterPro" id="IPR006311">
    <property type="entry name" value="TAT_signal"/>
</dbReference>
<dbReference type="InterPro" id="IPR008475">
    <property type="entry name" value="PLipase_C_C"/>
</dbReference>
<comment type="similarity">
    <text evidence="1">Belongs to the bacterial phospholipase C family.</text>
</comment>
<evidence type="ECO:0000256" key="1">
    <source>
        <dbReference type="ARBA" id="ARBA00009717"/>
    </source>
</evidence>
<proteinExistence type="inferred from homology"/>
<dbReference type="OrthoDB" id="980947at2"/>
<reference evidence="6" key="1">
    <citation type="submission" date="2016-10" db="EMBL/GenBank/DDBJ databases">
        <authorList>
            <person name="Varghese N."/>
            <person name="Submissions S."/>
        </authorList>
    </citation>
    <scope>NUCLEOTIDE SEQUENCE [LARGE SCALE GENOMIC DNA]</scope>
    <source>
        <strain evidence="6">DSM 19110</strain>
    </source>
</reference>
<dbReference type="NCBIfam" id="TIGR03396">
    <property type="entry name" value="PC_PLC"/>
    <property type="match status" value="1"/>
</dbReference>
<dbReference type="Pfam" id="PF05506">
    <property type="entry name" value="PLipase_C_C"/>
    <property type="match status" value="1"/>
</dbReference>
<dbReference type="RefSeq" id="WP_074609648.1">
    <property type="nucleotide sequence ID" value="NZ_FNGY01000006.1"/>
</dbReference>
<dbReference type="GO" id="GO:0034480">
    <property type="term" value="F:phosphatidylcholine phospholipase C activity"/>
    <property type="evidence" value="ECO:0007669"/>
    <property type="project" value="UniProtKB-EC"/>
</dbReference>
<dbReference type="PROSITE" id="PS51318">
    <property type="entry name" value="TAT"/>
    <property type="match status" value="1"/>
</dbReference>
<keyword evidence="6" id="KW-1185">Reference proteome</keyword>
<dbReference type="InterPro" id="IPR017850">
    <property type="entry name" value="Alkaline_phosphatase_core_sf"/>
</dbReference>
<feature type="domain" description="Bacterial phospholipase C C-terminal" evidence="4">
    <location>
        <begin position="609"/>
        <end position="700"/>
    </location>
</feature>
<dbReference type="InterPro" id="IPR017767">
    <property type="entry name" value="PC-PLC"/>
</dbReference>
<dbReference type="EC" id="3.1.4.3" evidence="2"/>